<evidence type="ECO:0000256" key="1">
    <source>
        <dbReference type="ARBA" id="ARBA00004613"/>
    </source>
</evidence>
<feature type="compositionally biased region" description="Low complexity" evidence="5">
    <location>
        <begin position="233"/>
        <end position="242"/>
    </location>
</feature>
<evidence type="ECO:0000256" key="2">
    <source>
        <dbReference type="ARBA" id="ARBA00022525"/>
    </source>
</evidence>
<keyword evidence="2" id="KW-0964">Secreted</keyword>
<comment type="subcellular location">
    <subcellularLocation>
        <location evidence="1">Secreted</location>
    </subcellularLocation>
</comment>
<dbReference type="InterPro" id="IPR035914">
    <property type="entry name" value="Sperma_CUB_dom_sf"/>
</dbReference>
<dbReference type="PANTHER" id="PTHR24255:SF27">
    <property type="entry name" value="HAPTOGLOBIN-RELATED PROTEIN"/>
    <property type="match status" value="1"/>
</dbReference>
<evidence type="ECO:0000256" key="3">
    <source>
        <dbReference type="ARBA" id="ARBA00023157"/>
    </source>
</evidence>
<reference evidence="7 8" key="1">
    <citation type="submission" date="2018-04" db="EMBL/GenBank/DDBJ databases">
        <title>The genome of golden apple snail Pomacea canaliculata provides insight into stress tolerance and invasive adaptation.</title>
        <authorList>
            <person name="Liu C."/>
            <person name="Liu B."/>
            <person name="Ren Y."/>
            <person name="Zhang Y."/>
            <person name="Wang H."/>
            <person name="Li S."/>
            <person name="Jiang F."/>
            <person name="Yin L."/>
            <person name="Zhang G."/>
            <person name="Qian W."/>
            <person name="Fan W."/>
        </authorList>
    </citation>
    <scope>NUCLEOTIDE SEQUENCE [LARGE SCALE GENOMIC DNA]</scope>
    <source>
        <strain evidence="7">SZHN2017</strain>
        <tissue evidence="7">Muscle</tissue>
    </source>
</reference>
<evidence type="ECO:0000256" key="4">
    <source>
        <dbReference type="PROSITE-ProRule" id="PRU00059"/>
    </source>
</evidence>
<name>A0A2T7NWM3_POMCA</name>
<dbReference type="SUPFAM" id="SSF49854">
    <property type="entry name" value="Spermadhesin, CUB domain"/>
    <property type="match status" value="5"/>
</dbReference>
<protein>
    <recommendedName>
        <fullName evidence="6">CUB domain-containing protein</fullName>
    </recommendedName>
</protein>
<proteinExistence type="predicted"/>
<dbReference type="Gene3D" id="2.60.120.290">
    <property type="entry name" value="Spermadhesin, CUB domain"/>
    <property type="match status" value="5"/>
</dbReference>
<feature type="region of interest" description="Disordered" evidence="5">
    <location>
        <begin position="232"/>
        <end position="253"/>
    </location>
</feature>
<dbReference type="EMBL" id="PZQS01000008">
    <property type="protein sequence ID" value="PVD25552.1"/>
    <property type="molecule type" value="Genomic_DNA"/>
</dbReference>
<evidence type="ECO:0000256" key="5">
    <source>
        <dbReference type="SAM" id="MobiDB-lite"/>
    </source>
</evidence>
<feature type="domain" description="CUB" evidence="6">
    <location>
        <begin position="476"/>
        <end position="562"/>
    </location>
</feature>
<dbReference type="Proteomes" id="UP000245119">
    <property type="component" value="Linkage Group LG8"/>
</dbReference>
<dbReference type="CDD" id="cd00041">
    <property type="entry name" value="CUB"/>
    <property type="match status" value="4"/>
</dbReference>
<dbReference type="SMART" id="SM00042">
    <property type="entry name" value="CUB"/>
    <property type="match status" value="3"/>
</dbReference>
<dbReference type="GO" id="GO:0004252">
    <property type="term" value="F:serine-type endopeptidase activity"/>
    <property type="evidence" value="ECO:0007669"/>
    <property type="project" value="TreeGrafter"/>
</dbReference>
<feature type="domain" description="CUB" evidence="6">
    <location>
        <begin position="153"/>
        <end position="276"/>
    </location>
</feature>
<dbReference type="GO" id="GO:0072562">
    <property type="term" value="C:blood microparticle"/>
    <property type="evidence" value="ECO:0007669"/>
    <property type="project" value="TreeGrafter"/>
</dbReference>
<evidence type="ECO:0000313" key="8">
    <source>
        <dbReference type="Proteomes" id="UP000245119"/>
    </source>
</evidence>
<evidence type="ECO:0000313" key="7">
    <source>
        <dbReference type="EMBL" id="PVD25552.1"/>
    </source>
</evidence>
<dbReference type="GO" id="GO:0031638">
    <property type="term" value="P:zymogen activation"/>
    <property type="evidence" value="ECO:0007669"/>
    <property type="project" value="TreeGrafter"/>
</dbReference>
<gene>
    <name evidence="7" type="ORF">C0Q70_13208</name>
</gene>
<evidence type="ECO:0000259" key="6">
    <source>
        <dbReference type="PROSITE" id="PS01180"/>
    </source>
</evidence>
<dbReference type="InterPro" id="IPR000859">
    <property type="entry name" value="CUB_dom"/>
</dbReference>
<dbReference type="Pfam" id="PF00431">
    <property type="entry name" value="CUB"/>
    <property type="match status" value="5"/>
</dbReference>
<comment type="caution">
    <text evidence="4">Lacks conserved residue(s) required for the propagation of feature annotation.</text>
</comment>
<organism evidence="7 8">
    <name type="scientific">Pomacea canaliculata</name>
    <name type="common">Golden apple snail</name>
    <dbReference type="NCBI Taxonomy" id="400727"/>
    <lineage>
        <taxon>Eukaryota</taxon>
        <taxon>Metazoa</taxon>
        <taxon>Spiralia</taxon>
        <taxon>Lophotrochozoa</taxon>
        <taxon>Mollusca</taxon>
        <taxon>Gastropoda</taxon>
        <taxon>Caenogastropoda</taxon>
        <taxon>Architaenioglossa</taxon>
        <taxon>Ampullarioidea</taxon>
        <taxon>Ampullariidae</taxon>
        <taxon>Pomacea</taxon>
    </lineage>
</organism>
<keyword evidence="8" id="KW-1185">Reference proteome</keyword>
<accession>A0A2T7NWM3</accession>
<keyword evidence="3" id="KW-1015">Disulfide bond</keyword>
<feature type="domain" description="CUB" evidence="6">
    <location>
        <begin position="323"/>
        <end position="440"/>
    </location>
</feature>
<dbReference type="AlphaFoldDB" id="A0A2T7NWM3"/>
<dbReference type="STRING" id="400727.A0A2T7NWM3"/>
<comment type="caution">
    <text evidence="7">The sequence shown here is derived from an EMBL/GenBank/DDBJ whole genome shotgun (WGS) entry which is preliminary data.</text>
</comment>
<dbReference type="PANTHER" id="PTHR24255">
    <property type="entry name" value="COMPLEMENT COMPONENT 1, S SUBCOMPONENT-RELATED"/>
    <property type="match status" value="1"/>
</dbReference>
<sequence length="562" mass="61878">MSCAQNRAYSNLPNGRSLTGGGAVIGVGGAPVYTNEVTGNKGIFLSPNYPQNYPELVNYTYIAHLEGYGPYVVHVEYKIDLEYFKPCLFDFVTLGDQRYCGVTSGSIDIPVQGNEFRVFFYSDNAITKSGFNISYTATPNSAMFEAFVDSDVTGSQPLQSVHGNFGQISSPNYPDNYTNSCDLAYFVVLDQPGPQSVMVFVDMDLEDSTRCSKDYLVINEVAQYLCGQKGKITSPTSSTSLPLPQPRSPTARSVVSLRGDSGQLQSPSYPANYPNNAFVVYDVALRQRGNFTVLLTYDLDVEESDDCTYDYILVIADQRHRLCGKRSGVLADQTVVVGDWGQLQSPQYPSQYPTSLDITYYIKLSRPGPQTVLLSYDMDIESSVECSYDYLIVNNNAVKRLCSVVNGIIPVQVENNLLVVVFHSDYSVTGRGFNLVYSVVQADQPGATGDQNLVPFTSPSVSTSITTRFIIPQIETIDVFYPQTGSSGIIKSPGFPSSYTNKLDTTSVVSLDPTRPQLVTFTFDTFDLELCDDCQCDWLEIDVDPAQRFCGDVLDKKSLTGQ</sequence>
<dbReference type="PROSITE" id="PS01180">
    <property type="entry name" value="CUB"/>
    <property type="match status" value="4"/>
</dbReference>
<dbReference type="OrthoDB" id="6118973at2759"/>
<feature type="domain" description="CUB" evidence="6">
    <location>
        <begin position="27"/>
        <end position="138"/>
    </location>
</feature>